<dbReference type="FunFam" id="3.40.47.10:FF:000019">
    <property type="entry name" value="Polyketide synthase type I"/>
    <property type="match status" value="1"/>
</dbReference>
<keyword evidence="1" id="KW-0596">Phosphopantetheine</keyword>
<dbReference type="InterPro" id="IPR016039">
    <property type="entry name" value="Thiolase-like"/>
</dbReference>
<dbReference type="Gene3D" id="1.10.1200.10">
    <property type="entry name" value="ACP-like"/>
    <property type="match status" value="1"/>
</dbReference>
<dbReference type="Pfam" id="PF22621">
    <property type="entry name" value="CurL-like_PKS_C"/>
    <property type="match status" value="1"/>
</dbReference>
<evidence type="ECO:0000256" key="4">
    <source>
        <dbReference type="PROSITE-ProRule" id="PRU01363"/>
    </source>
</evidence>
<dbReference type="SUPFAM" id="SSF52151">
    <property type="entry name" value="FabD/lysophospholipase-like"/>
    <property type="match status" value="1"/>
</dbReference>
<dbReference type="SUPFAM" id="SSF53474">
    <property type="entry name" value="alpha/beta-Hydrolases"/>
    <property type="match status" value="1"/>
</dbReference>
<dbReference type="PROSITE" id="PS50075">
    <property type="entry name" value="CARRIER"/>
    <property type="match status" value="1"/>
</dbReference>
<evidence type="ECO:0000259" key="8">
    <source>
        <dbReference type="PROSITE" id="PS52019"/>
    </source>
</evidence>
<comment type="caution">
    <text evidence="9">The sequence shown here is derived from an EMBL/GenBank/DDBJ whole genome shotgun (WGS) entry which is preliminary data.</text>
</comment>
<dbReference type="InterPro" id="IPR049900">
    <property type="entry name" value="PKS_mFAS_DH"/>
</dbReference>
<dbReference type="InterPro" id="IPR050091">
    <property type="entry name" value="PKS_NRPS_Biosynth_Enz"/>
</dbReference>
<dbReference type="SUPFAM" id="SSF53901">
    <property type="entry name" value="Thiolase-like"/>
    <property type="match status" value="1"/>
</dbReference>
<dbReference type="InterPro" id="IPR049551">
    <property type="entry name" value="PKS_DH_C"/>
</dbReference>
<evidence type="ECO:0000256" key="5">
    <source>
        <dbReference type="SAM" id="MobiDB-lite"/>
    </source>
</evidence>
<dbReference type="InterPro" id="IPR020807">
    <property type="entry name" value="PKS_DH"/>
</dbReference>
<feature type="active site" description="Proton donor; for dehydratase activity" evidence="4">
    <location>
        <position position="1040"/>
    </location>
</feature>
<dbReference type="PANTHER" id="PTHR43775">
    <property type="entry name" value="FATTY ACID SYNTHASE"/>
    <property type="match status" value="1"/>
</dbReference>
<sequence>MSRNGRGNEGTGTSMSLDTKELLKQSIVTIRELRAELDAARDVHQAKPIAIVGMGCRFPGGAESPQRYWDLLRSGRTTVTSVPRERWDADAFYAPPPGKPGRSYIREAHFLAQDVAEFDARFFKMPPVECRSTDPQHRLLLETSWHALEDAGIDPTSLLGSRTGVYLGISSNAEYGSLIDSVSEVNQYVSTGVISSVAAGRLSYFYGFNGPAVAIDTACSSSLVAVKLAMDALRQSECEVALAAGSSLMLAPAVMSSLCAMNALAPDGLSKPFSADADGYGRGEGCGVLVLKRLSSALEDNDRIWAVLRGAAVNNDGESSGLTVPNAHAQRDVLQRALECAQVAATEVDLIETHGTGTPLGDPIEVDAIRAVYGDRSTPLYLGAAKGNVGHLECASGMAGLVKAVLQLQHAQMVPVAGLAEVNPRIRLGDHIRFPQETEPWRQLQQGTRIAGVSSFGFSGTNAHVLVEQAPEQGEREKDRGSSPVLTLSAKTETALLVLARTYRDFLSAHPDVDLQAVCDQTSRGRAHFEHRLVLLPCDVADAVEALDEVLAWADGQEDLYAAGVEILGTSHGRDRYAAKRHLYQTLAHGRAFLAHTDHQIPPRFFLALGRDTTVAKEQRDDWLRWQGYRSGWAAAEAELTSHGTFATEFCHHYAVGMLLREVSIRPDLVSGSGAGALAAAVLCGVASLADVAAVVSALDVGTEPAPVIAHDPRVGYLAWSDATAVHGAEQTWAAMLADVQACEAQPPLDAAYESGYRFMVLNGTRPSGEQRDDMVLLLTADLDGQITMSRLMAQAEALGAFLAWPQMTVPLDRGLELPLYPFERSHYWFAGSTSHQQTLLAPRDFGLDGARLDFPGQDLKILHTLSAENFAEAADNSGAVHLGYFVEMLARAVAPVLPVETAFSIRWMDLLKAIIVPPDTPIEVLISLPAAVTEGAFAIHARLASETDWSLVARGELGAVHGDAPQEPLGAYRERMAAMTQEQFYSALELERGFYFGPAVRAVEQAWSGESAGVLRLEVAAGTPRRPFYTMGFHPGFVDACAQACNRFSMDSTPREQKYMVQRLEEVTLWSGPSTADVNSPRMGVVDVTGVSDDLQSISATFSITDQVGSVQLRVGLVRLKAFDEEKLAMLAGARRETSLGPDQLLLARFQRASQTGKVDLILNLLIELLTDILSLGPEEVLASTPMRDFGLDSMTGMDLYTQVADRTGSPLTFTDLLEAENLAALAHDVAQAMQRNPQETRGEESTDLSTGTWLRGFEPAPTEARVRLLCFPNGYRSADMFDEWQDILGPEIQVVGVMLPGIDGTRLRERPPVLIDEISKTIETVIAEPLADLPVATYGHSWGSLYSYRLAVRLKQTGSLDVIRTFVSGFTAPSRPNTATTKVRNELLKEGFDRIPTFEEIAAAPQRVASVVAAYVKTWNYTEAETKATLPQLLAACCLIDRYQPMPGESLDVPMSIFHGVDDYGVSLDDSRAWTQLGSAGTEFHVVAGDHQFVNREQSGDQVLQQIRATLLADLSRVSAQDLI</sequence>
<dbReference type="InterPro" id="IPR042104">
    <property type="entry name" value="PKS_dehydratase_sf"/>
</dbReference>
<evidence type="ECO:0000256" key="1">
    <source>
        <dbReference type="ARBA" id="ARBA00022450"/>
    </source>
</evidence>
<dbReference type="PROSITE" id="PS52019">
    <property type="entry name" value="PKS_MFAS_DH"/>
    <property type="match status" value="1"/>
</dbReference>
<feature type="domain" description="PKS/mFAS DH" evidence="8">
    <location>
        <begin position="827"/>
        <end position="1130"/>
    </location>
</feature>
<keyword evidence="2" id="KW-0597">Phosphoprotein</keyword>
<accession>A0A3E2DGV4</accession>
<feature type="region of interest" description="C-terminal hotdog fold" evidence="4">
    <location>
        <begin position="977"/>
        <end position="1130"/>
    </location>
</feature>
<dbReference type="PROSITE" id="PS00606">
    <property type="entry name" value="KS3_1"/>
    <property type="match status" value="1"/>
</dbReference>
<dbReference type="SMART" id="SM00825">
    <property type="entry name" value="PKS_KS"/>
    <property type="match status" value="1"/>
</dbReference>
<reference evidence="9 10" key="1">
    <citation type="submission" date="2017-07" db="EMBL/GenBank/DDBJ databases">
        <authorList>
            <person name="Sun Z.S."/>
            <person name="Albrecht U."/>
            <person name="Echele G."/>
            <person name="Lee C.C."/>
        </authorList>
    </citation>
    <scope>NUCLEOTIDE SEQUENCE [LARGE SCALE GENOMIC DNA]</scope>
    <source>
        <strain evidence="9 10">P16-029</strain>
    </source>
</reference>
<evidence type="ECO:0000256" key="3">
    <source>
        <dbReference type="ARBA" id="ARBA00022679"/>
    </source>
</evidence>
<dbReference type="Pfam" id="PF14765">
    <property type="entry name" value="PS-DH"/>
    <property type="match status" value="1"/>
</dbReference>
<evidence type="ECO:0000256" key="2">
    <source>
        <dbReference type="ARBA" id="ARBA00022553"/>
    </source>
</evidence>
<dbReference type="EMBL" id="NOWI01000005">
    <property type="protein sequence ID" value="RFT44585.1"/>
    <property type="molecule type" value="Genomic_DNA"/>
</dbReference>
<dbReference type="PANTHER" id="PTHR43775:SF37">
    <property type="entry name" value="SI:DKEY-61P9.11"/>
    <property type="match status" value="1"/>
</dbReference>
<dbReference type="Pfam" id="PF00550">
    <property type="entry name" value="PP-binding"/>
    <property type="match status" value="1"/>
</dbReference>
<evidence type="ECO:0000313" key="9">
    <source>
        <dbReference type="EMBL" id="RFT44585.1"/>
    </source>
</evidence>
<dbReference type="GO" id="GO:0005886">
    <property type="term" value="C:plasma membrane"/>
    <property type="evidence" value="ECO:0007669"/>
    <property type="project" value="TreeGrafter"/>
</dbReference>
<dbReference type="InterPro" id="IPR029058">
    <property type="entry name" value="AB_hydrolase_fold"/>
</dbReference>
<dbReference type="Gene3D" id="3.30.70.3290">
    <property type="match status" value="1"/>
</dbReference>
<dbReference type="GO" id="GO:0004312">
    <property type="term" value="F:fatty acid synthase activity"/>
    <property type="evidence" value="ECO:0007669"/>
    <property type="project" value="TreeGrafter"/>
</dbReference>
<dbReference type="Gene3D" id="3.40.47.10">
    <property type="match status" value="1"/>
</dbReference>
<dbReference type="Gene3D" id="3.40.366.10">
    <property type="entry name" value="Malonyl-Coenzyme A Acyl Carrier Protein, domain 2"/>
    <property type="match status" value="1"/>
</dbReference>
<dbReference type="SMART" id="SM00826">
    <property type="entry name" value="PKS_DH"/>
    <property type="match status" value="1"/>
</dbReference>
<protein>
    <submittedName>
        <fullName evidence="9">Uncharacterized protein</fullName>
    </submittedName>
</protein>
<feature type="domain" description="Carrier" evidence="6">
    <location>
        <begin position="1161"/>
        <end position="1235"/>
    </location>
</feature>
<dbReference type="Pfam" id="PF02801">
    <property type="entry name" value="Ketoacyl-synt_C"/>
    <property type="match status" value="1"/>
</dbReference>
<dbReference type="InterPro" id="IPR020841">
    <property type="entry name" value="PKS_Beta-ketoAc_synthase_dom"/>
</dbReference>
<evidence type="ECO:0000313" key="10">
    <source>
        <dbReference type="Proteomes" id="UP000259211"/>
    </source>
</evidence>
<dbReference type="GO" id="GO:0005737">
    <property type="term" value="C:cytoplasm"/>
    <property type="evidence" value="ECO:0007669"/>
    <property type="project" value="TreeGrafter"/>
</dbReference>
<dbReference type="PROSITE" id="PS52004">
    <property type="entry name" value="KS3_2"/>
    <property type="match status" value="1"/>
</dbReference>
<dbReference type="InterPro" id="IPR001227">
    <property type="entry name" value="Ac_transferase_dom_sf"/>
</dbReference>
<dbReference type="InterPro" id="IPR018201">
    <property type="entry name" value="Ketoacyl_synth_AS"/>
</dbReference>
<proteinExistence type="predicted"/>
<dbReference type="InterPro" id="IPR009081">
    <property type="entry name" value="PP-bd_ACP"/>
</dbReference>
<feature type="region of interest" description="N-terminal hotdog fold" evidence="4">
    <location>
        <begin position="827"/>
        <end position="965"/>
    </location>
</feature>
<feature type="domain" description="Ketosynthase family 3 (KS3)" evidence="7">
    <location>
        <begin position="46"/>
        <end position="469"/>
    </location>
</feature>
<dbReference type="CDD" id="cd00833">
    <property type="entry name" value="PKS"/>
    <property type="match status" value="1"/>
</dbReference>
<dbReference type="Pfam" id="PF00109">
    <property type="entry name" value="ketoacyl-synt"/>
    <property type="match status" value="1"/>
</dbReference>
<feature type="region of interest" description="Disordered" evidence="5">
    <location>
        <begin position="1235"/>
        <end position="1256"/>
    </location>
</feature>
<dbReference type="Gene3D" id="3.40.50.1820">
    <property type="entry name" value="alpha/beta hydrolase"/>
    <property type="match status" value="1"/>
</dbReference>
<dbReference type="InterPro" id="IPR020806">
    <property type="entry name" value="PKS_PP-bd"/>
</dbReference>
<feature type="active site" description="Proton acceptor; for dehydratase activity" evidence="4">
    <location>
        <position position="864"/>
    </location>
</feature>
<dbReference type="SUPFAM" id="SSF47336">
    <property type="entry name" value="ACP-like"/>
    <property type="match status" value="1"/>
</dbReference>
<dbReference type="GO" id="GO:0031177">
    <property type="term" value="F:phosphopantetheine binding"/>
    <property type="evidence" value="ECO:0007669"/>
    <property type="project" value="InterPro"/>
</dbReference>
<evidence type="ECO:0000259" key="6">
    <source>
        <dbReference type="PROSITE" id="PS50075"/>
    </source>
</evidence>
<dbReference type="InterPro" id="IPR016035">
    <property type="entry name" value="Acyl_Trfase/lysoPLipase"/>
</dbReference>
<dbReference type="Pfam" id="PF00975">
    <property type="entry name" value="Thioesterase"/>
    <property type="match status" value="1"/>
</dbReference>
<organism evidence="9 10">
    <name type="scientific">Cutibacterium avidum</name>
    <dbReference type="NCBI Taxonomy" id="33010"/>
    <lineage>
        <taxon>Bacteria</taxon>
        <taxon>Bacillati</taxon>
        <taxon>Actinomycetota</taxon>
        <taxon>Actinomycetes</taxon>
        <taxon>Propionibacteriales</taxon>
        <taxon>Propionibacteriaceae</taxon>
        <taxon>Cutibacterium</taxon>
    </lineage>
</organism>
<dbReference type="Proteomes" id="UP000259211">
    <property type="component" value="Unassembled WGS sequence"/>
</dbReference>
<dbReference type="InterPro" id="IPR014031">
    <property type="entry name" value="Ketoacyl_synth_C"/>
</dbReference>
<dbReference type="Gene3D" id="3.10.129.110">
    <property type="entry name" value="Polyketide synthase dehydratase"/>
    <property type="match status" value="1"/>
</dbReference>
<gene>
    <name evidence="9" type="ORF">CHT91_07135</name>
</gene>
<dbReference type="InterPro" id="IPR001031">
    <property type="entry name" value="Thioesterase"/>
</dbReference>
<dbReference type="GO" id="GO:0006633">
    <property type="term" value="P:fatty acid biosynthetic process"/>
    <property type="evidence" value="ECO:0007669"/>
    <property type="project" value="InterPro"/>
</dbReference>
<keyword evidence="3" id="KW-0808">Transferase</keyword>
<name>A0A3E2DGV4_9ACTN</name>
<dbReference type="InterPro" id="IPR014030">
    <property type="entry name" value="Ketoacyl_synth_N"/>
</dbReference>
<dbReference type="GO" id="GO:0071770">
    <property type="term" value="P:DIM/DIP cell wall layer assembly"/>
    <property type="evidence" value="ECO:0007669"/>
    <property type="project" value="TreeGrafter"/>
</dbReference>
<dbReference type="InterPro" id="IPR036736">
    <property type="entry name" value="ACP-like_sf"/>
</dbReference>
<evidence type="ECO:0000259" key="7">
    <source>
        <dbReference type="PROSITE" id="PS52004"/>
    </source>
</evidence>
<dbReference type="SMART" id="SM00823">
    <property type="entry name" value="PKS_PP"/>
    <property type="match status" value="1"/>
</dbReference>
<dbReference type="GO" id="GO:0004315">
    <property type="term" value="F:3-oxoacyl-[acyl-carrier-protein] synthase activity"/>
    <property type="evidence" value="ECO:0007669"/>
    <property type="project" value="InterPro"/>
</dbReference>